<dbReference type="EMBL" id="BARV01033772">
    <property type="protein sequence ID" value="GAI53772.1"/>
    <property type="molecule type" value="Genomic_DNA"/>
</dbReference>
<comment type="caution">
    <text evidence="2">The sequence shown here is derived from an EMBL/GenBank/DDBJ whole genome shotgun (WGS) entry which is preliminary data.</text>
</comment>
<organism evidence="2">
    <name type="scientific">marine sediment metagenome</name>
    <dbReference type="NCBI Taxonomy" id="412755"/>
    <lineage>
        <taxon>unclassified sequences</taxon>
        <taxon>metagenomes</taxon>
        <taxon>ecological metagenomes</taxon>
    </lineage>
</organism>
<gene>
    <name evidence="2" type="ORF">S06H3_53028</name>
</gene>
<evidence type="ECO:0000313" key="2">
    <source>
        <dbReference type="EMBL" id="GAI53772.1"/>
    </source>
</evidence>
<dbReference type="InterPro" id="IPR039569">
    <property type="entry name" value="FAS1-like_DH_region"/>
</dbReference>
<sequence>MEWELGVYEIEKGMIQRFAQAIDDPNPLWRDEEYARQSQYGGIIAPPTFIVAIGGEQFSQKLTLLLPRGLLHGSTELESYQPVRPGDKIAVTVKIANIREREGSKSGKMTFVTFDLTYKNQKD</sequence>
<name>X1PBS6_9ZZZZ</name>
<feature type="non-terminal residue" evidence="2">
    <location>
        <position position="123"/>
    </location>
</feature>
<proteinExistence type="predicted"/>
<dbReference type="Gene3D" id="3.10.129.10">
    <property type="entry name" value="Hotdog Thioesterase"/>
    <property type="match status" value="1"/>
</dbReference>
<dbReference type="CDD" id="cd03441">
    <property type="entry name" value="R_hydratase_like"/>
    <property type="match status" value="1"/>
</dbReference>
<dbReference type="Pfam" id="PF13452">
    <property type="entry name" value="FAS1_DH_region"/>
    <property type="match status" value="1"/>
</dbReference>
<accession>X1PBS6</accession>
<protein>
    <recommendedName>
        <fullName evidence="1">FAS1-like dehydratase domain-containing protein</fullName>
    </recommendedName>
</protein>
<evidence type="ECO:0000259" key="1">
    <source>
        <dbReference type="Pfam" id="PF13452"/>
    </source>
</evidence>
<dbReference type="SUPFAM" id="SSF54637">
    <property type="entry name" value="Thioesterase/thiol ester dehydrase-isomerase"/>
    <property type="match status" value="1"/>
</dbReference>
<reference evidence="2" key="1">
    <citation type="journal article" date="2014" name="Front. Microbiol.">
        <title>High frequency of phylogenetically diverse reductive dehalogenase-homologous genes in deep subseafloor sedimentary metagenomes.</title>
        <authorList>
            <person name="Kawai M."/>
            <person name="Futagami T."/>
            <person name="Toyoda A."/>
            <person name="Takaki Y."/>
            <person name="Nishi S."/>
            <person name="Hori S."/>
            <person name="Arai W."/>
            <person name="Tsubouchi T."/>
            <person name="Morono Y."/>
            <person name="Uchiyama I."/>
            <person name="Ito T."/>
            <person name="Fujiyama A."/>
            <person name="Inagaki F."/>
            <person name="Takami H."/>
        </authorList>
    </citation>
    <scope>NUCLEOTIDE SEQUENCE</scope>
    <source>
        <strain evidence="2">Expedition CK06-06</strain>
    </source>
</reference>
<dbReference type="AlphaFoldDB" id="X1PBS6"/>
<feature type="domain" description="FAS1-like dehydratase" evidence="1">
    <location>
        <begin position="7"/>
        <end position="123"/>
    </location>
</feature>
<dbReference type="InterPro" id="IPR029069">
    <property type="entry name" value="HotDog_dom_sf"/>
</dbReference>